<dbReference type="UniPathway" id="UPA00164"/>
<evidence type="ECO:0000259" key="9">
    <source>
        <dbReference type="Pfam" id="PF00534"/>
    </source>
</evidence>
<gene>
    <name evidence="8" type="primary">glgA</name>
    <name evidence="11" type="ORF">H2LOC_015595</name>
</gene>
<feature type="domain" description="Starch synthase catalytic" evidence="10">
    <location>
        <begin position="7"/>
        <end position="240"/>
    </location>
</feature>
<evidence type="ECO:0000256" key="4">
    <source>
        <dbReference type="ARBA" id="ARBA00010281"/>
    </source>
</evidence>
<evidence type="ECO:0000313" key="11">
    <source>
        <dbReference type="EMBL" id="QGM46996.1"/>
    </source>
</evidence>
<dbReference type="EC" id="2.4.1.21" evidence="8"/>
<reference evidence="11 12" key="1">
    <citation type="submission" date="2019-11" db="EMBL/GenBank/DDBJ databases">
        <title>The genome sequence of Methylocystis heyeri.</title>
        <authorList>
            <person name="Oshkin I.Y."/>
            <person name="Miroshnikov K."/>
            <person name="Dedysh S.N."/>
        </authorList>
    </citation>
    <scope>NUCLEOTIDE SEQUENCE [LARGE SCALE GENOMIC DNA]</scope>
    <source>
        <strain evidence="11 12">H2</strain>
    </source>
</reference>
<evidence type="ECO:0000313" key="12">
    <source>
        <dbReference type="Proteomes" id="UP000309061"/>
    </source>
</evidence>
<dbReference type="Pfam" id="PF00534">
    <property type="entry name" value="Glycos_transf_1"/>
    <property type="match status" value="1"/>
</dbReference>
<evidence type="ECO:0000256" key="1">
    <source>
        <dbReference type="ARBA" id="ARBA00001478"/>
    </source>
</evidence>
<dbReference type="GO" id="GO:0005978">
    <property type="term" value="P:glycogen biosynthetic process"/>
    <property type="evidence" value="ECO:0007669"/>
    <property type="project" value="UniProtKB-UniRule"/>
</dbReference>
<keyword evidence="7 8" id="KW-0320">Glycogen biosynthesis</keyword>
<dbReference type="NCBIfam" id="NF010699">
    <property type="entry name" value="PRK14099.1"/>
    <property type="match status" value="1"/>
</dbReference>
<dbReference type="PANTHER" id="PTHR45825:SF11">
    <property type="entry name" value="ALPHA AMYLASE DOMAIN-CONTAINING PROTEIN"/>
    <property type="match status" value="1"/>
</dbReference>
<dbReference type="AlphaFoldDB" id="A0A6B8KFB4"/>
<dbReference type="InterPro" id="IPR001296">
    <property type="entry name" value="Glyco_trans_1"/>
</dbReference>
<evidence type="ECO:0000259" key="10">
    <source>
        <dbReference type="Pfam" id="PF08323"/>
    </source>
</evidence>
<feature type="domain" description="Glycosyl transferase family 1" evidence="9">
    <location>
        <begin position="291"/>
        <end position="443"/>
    </location>
</feature>
<dbReference type="Gene3D" id="3.40.50.2000">
    <property type="entry name" value="Glycogen Phosphorylase B"/>
    <property type="match status" value="2"/>
</dbReference>
<dbReference type="OrthoDB" id="9808590at2"/>
<comment type="function">
    <text evidence="2 8">Synthesizes alpha-1,4-glucan chains using ADP-glucose.</text>
</comment>
<dbReference type="InterPro" id="IPR013534">
    <property type="entry name" value="Starch_synth_cat_dom"/>
</dbReference>
<comment type="pathway">
    <text evidence="3 8">Glycan biosynthesis; glycogen biosynthesis.</text>
</comment>
<keyword evidence="6 8" id="KW-0808">Transferase</keyword>
<protein>
    <recommendedName>
        <fullName evidence="8">Glycogen synthase</fullName>
        <ecNumber evidence="8">2.4.1.21</ecNumber>
    </recommendedName>
    <alternativeName>
        <fullName evidence="8">Starch [bacterial glycogen] synthase</fullName>
    </alternativeName>
</protein>
<comment type="similarity">
    <text evidence="4 8">Belongs to the glycosyltransferase 1 family. Bacterial/plant glycogen synthase subfamily.</text>
</comment>
<evidence type="ECO:0000256" key="3">
    <source>
        <dbReference type="ARBA" id="ARBA00004964"/>
    </source>
</evidence>
<dbReference type="GO" id="GO:0005829">
    <property type="term" value="C:cytosol"/>
    <property type="evidence" value="ECO:0007669"/>
    <property type="project" value="TreeGrafter"/>
</dbReference>
<dbReference type="CDD" id="cd03791">
    <property type="entry name" value="GT5_Glycogen_synthase_DULL1-like"/>
    <property type="match status" value="1"/>
</dbReference>
<keyword evidence="5 8" id="KW-0328">Glycosyltransferase</keyword>
<evidence type="ECO:0000256" key="5">
    <source>
        <dbReference type="ARBA" id="ARBA00022676"/>
    </source>
</evidence>
<dbReference type="HAMAP" id="MF_00484">
    <property type="entry name" value="Glycogen_synth"/>
    <property type="match status" value="1"/>
</dbReference>
<dbReference type="SUPFAM" id="SSF53756">
    <property type="entry name" value="UDP-Glycosyltransferase/glycogen phosphorylase"/>
    <property type="match status" value="1"/>
</dbReference>
<dbReference type="GO" id="GO:0009011">
    <property type="term" value="F:alpha-1,4-glucan glucosyltransferase (ADP-glucose donor) activity"/>
    <property type="evidence" value="ECO:0007669"/>
    <property type="project" value="UniProtKB-UniRule"/>
</dbReference>
<sequence>MSRISSLAVASEIAPLIKTGGLADVAAALPVALAAEGVDTTTLVPGYPVVLAALPEARPICDLGHYFGGPARLLAASCDGLDLFVLEAPHLYVREGGPYGDFHGADYPDNHLRFAALARLACMIAQGLLPDYAPDILHAHDWQAALVPAYLHYAEIGARRPPTVLTIHNLAFQGKFEKNILGDIGLPPESFSIHGVEFYGGVGFLKAGLQFADRITTVSPAYAAEIMTSEFGMGLEGLLRARAAHVVGILNGVDAKTWDPFTDARIPVHYNQASLSQRSKNKSALQQAFDLEPDAQAFLIGVVSRLSWQKGLDLLLEALPEIMRSGVQIALLGAGDKALESDFLEAARNYPGKIGVKIGYDENASHLVQAGADVFLVPSRFEPCGLTQLYALRYGAVPVVARVGGLQDTIIDANEMALEAGVATGFQFSPVTVDAMIAALRRARNVFADKARWRRLQSNGMKTDVSWREPARRYAELYRELIRQRCGV</sequence>
<accession>A0A6B8KFB4</accession>
<dbReference type="Proteomes" id="UP000309061">
    <property type="component" value="Chromosome"/>
</dbReference>
<dbReference type="Pfam" id="PF08323">
    <property type="entry name" value="Glyco_transf_5"/>
    <property type="match status" value="1"/>
</dbReference>
<dbReference type="NCBIfam" id="TIGR02095">
    <property type="entry name" value="glgA"/>
    <property type="match status" value="1"/>
</dbReference>
<evidence type="ECO:0000256" key="2">
    <source>
        <dbReference type="ARBA" id="ARBA00002764"/>
    </source>
</evidence>
<dbReference type="RefSeq" id="WP_136498050.1">
    <property type="nucleotide sequence ID" value="NZ_CP046052.1"/>
</dbReference>
<keyword evidence="12" id="KW-1185">Reference proteome</keyword>
<proteinExistence type="inferred from homology"/>
<evidence type="ECO:0000256" key="7">
    <source>
        <dbReference type="ARBA" id="ARBA00023056"/>
    </source>
</evidence>
<organism evidence="11 12">
    <name type="scientific">Methylocystis heyeri</name>
    <dbReference type="NCBI Taxonomy" id="391905"/>
    <lineage>
        <taxon>Bacteria</taxon>
        <taxon>Pseudomonadati</taxon>
        <taxon>Pseudomonadota</taxon>
        <taxon>Alphaproteobacteria</taxon>
        <taxon>Hyphomicrobiales</taxon>
        <taxon>Methylocystaceae</taxon>
        <taxon>Methylocystis</taxon>
    </lineage>
</organism>
<dbReference type="KEGG" id="mhey:H2LOC_015595"/>
<name>A0A6B8KFB4_9HYPH</name>
<dbReference type="PANTHER" id="PTHR45825">
    <property type="entry name" value="GRANULE-BOUND STARCH SYNTHASE 1, CHLOROPLASTIC/AMYLOPLASTIC"/>
    <property type="match status" value="1"/>
</dbReference>
<evidence type="ECO:0000256" key="6">
    <source>
        <dbReference type="ARBA" id="ARBA00022679"/>
    </source>
</evidence>
<feature type="binding site" evidence="8">
    <location>
        <position position="18"/>
    </location>
    <ligand>
        <name>ADP-alpha-D-glucose</name>
        <dbReference type="ChEBI" id="CHEBI:57498"/>
    </ligand>
</feature>
<evidence type="ECO:0000256" key="8">
    <source>
        <dbReference type="HAMAP-Rule" id="MF_00484"/>
    </source>
</evidence>
<dbReference type="GO" id="GO:0004373">
    <property type="term" value="F:alpha-1,4-glucan glucosyltransferase (UDP-glucose donor) activity"/>
    <property type="evidence" value="ECO:0007669"/>
    <property type="project" value="InterPro"/>
</dbReference>
<dbReference type="NCBIfam" id="NF001899">
    <property type="entry name" value="PRK00654.1-2"/>
    <property type="match status" value="1"/>
</dbReference>
<dbReference type="InterPro" id="IPR011835">
    <property type="entry name" value="GS/SS"/>
</dbReference>
<comment type="catalytic activity">
    <reaction evidence="1 8">
        <text>[(1-&gt;4)-alpha-D-glucosyl](n) + ADP-alpha-D-glucose = [(1-&gt;4)-alpha-D-glucosyl](n+1) + ADP + H(+)</text>
        <dbReference type="Rhea" id="RHEA:18189"/>
        <dbReference type="Rhea" id="RHEA-COMP:9584"/>
        <dbReference type="Rhea" id="RHEA-COMP:9587"/>
        <dbReference type="ChEBI" id="CHEBI:15378"/>
        <dbReference type="ChEBI" id="CHEBI:15444"/>
        <dbReference type="ChEBI" id="CHEBI:57498"/>
        <dbReference type="ChEBI" id="CHEBI:456216"/>
        <dbReference type="EC" id="2.4.1.21"/>
    </reaction>
</comment>
<dbReference type="EMBL" id="CP046052">
    <property type="protein sequence ID" value="QGM46996.1"/>
    <property type="molecule type" value="Genomic_DNA"/>
</dbReference>